<feature type="region of interest" description="Disordered" evidence="1">
    <location>
        <begin position="54"/>
        <end position="87"/>
    </location>
</feature>
<dbReference type="AlphaFoldDB" id="A0A6V8QYB7"/>
<name>A0A6V8QYB7_TRIAP</name>
<sequence>MKFLTLLTIAAATCATAQNSRRSIWRRRRERQIGGTSPDIVPISKVPAVEVRATEIGHNNRKGNNKGNASNNAANNSNASNSTDSNVNASSFTSQTLVLFEVGGVPGNECLTTFRNNGEIVNAACVNEAADRQLTPSTLNGVDVMIVQRSFSSGFRPDLVDKQVCVGFNGTDFKAEDCQSKDIKSVRFTGTNMITSGGACLNGHDDLAQITVDANGQGCAVLNPTVVTPTPP</sequence>
<feature type="chain" id="PRO_5028473166" evidence="2">
    <location>
        <begin position="18"/>
        <end position="232"/>
    </location>
</feature>
<organism evidence="3 4">
    <name type="scientific">Trichoderma asperellum</name>
    <name type="common">Filamentous fungus</name>
    <dbReference type="NCBI Taxonomy" id="101201"/>
    <lineage>
        <taxon>Eukaryota</taxon>
        <taxon>Fungi</taxon>
        <taxon>Dikarya</taxon>
        <taxon>Ascomycota</taxon>
        <taxon>Pezizomycotina</taxon>
        <taxon>Sordariomycetes</taxon>
        <taxon>Hypocreomycetidae</taxon>
        <taxon>Hypocreales</taxon>
        <taxon>Hypocreaceae</taxon>
        <taxon>Trichoderma</taxon>
    </lineage>
</organism>
<comment type="caution">
    <text evidence="3">The sequence shown here is derived from an EMBL/GenBank/DDBJ whole genome shotgun (WGS) entry which is preliminary data.</text>
</comment>
<protein>
    <submittedName>
        <fullName evidence="3">Uncharacterized protein</fullName>
    </submittedName>
</protein>
<evidence type="ECO:0000256" key="2">
    <source>
        <dbReference type="SAM" id="SignalP"/>
    </source>
</evidence>
<keyword evidence="2" id="KW-0732">Signal</keyword>
<reference evidence="3 4" key="1">
    <citation type="submission" date="2020-07" db="EMBL/GenBank/DDBJ databases">
        <title>Trichoderma asperellum IC-1 whole genome shotgun sequence.</title>
        <authorList>
            <person name="Kanamasa S."/>
            <person name="Takahashi H."/>
        </authorList>
    </citation>
    <scope>NUCLEOTIDE SEQUENCE [LARGE SCALE GENOMIC DNA]</scope>
    <source>
        <strain evidence="3 4">IC-1</strain>
    </source>
</reference>
<gene>
    <name evidence="3" type="ORF">TASIC1_0008049800</name>
</gene>
<accession>A0A6V8QYB7</accession>
<feature type="compositionally biased region" description="Low complexity" evidence="1">
    <location>
        <begin position="65"/>
        <end position="87"/>
    </location>
</feature>
<dbReference type="Proteomes" id="UP000517252">
    <property type="component" value="Unassembled WGS sequence"/>
</dbReference>
<evidence type="ECO:0000313" key="4">
    <source>
        <dbReference type="Proteomes" id="UP000517252"/>
    </source>
</evidence>
<feature type="signal peptide" evidence="2">
    <location>
        <begin position="1"/>
        <end position="17"/>
    </location>
</feature>
<dbReference type="EMBL" id="BLZH01000008">
    <property type="protein sequence ID" value="GFP57657.1"/>
    <property type="molecule type" value="Genomic_DNA"/>
</dbReference>
<dbReference type="OrthoDB" id="2986744at2759"/>
<evidence type="ECO:0000256" key="1">
    <source>
        <dbReference type="SAM" id="MobiDB-lite"/>
    </source>
</evidence>
<proteinExistence type="predicted"/>
<evidence type="ECO:0000313" key="3">
    <source>
        <dbReference type="EMBL" id="GFP57657.1"/>
    </source>
</evidence>